<dbReference type="PANTHER" id="PTHR38597">
    <property type="entry name" value="BLL3834 PROTEIN"/>
    <property type="match status" value="1"/>
</dbReference>
<sequence>MRTGIATVPLDYGRCPRWLFERMKQLGRGIATAIVEEFGPEEFIRRLSDPVWFQSLGCVMGFDWNSSGLTVTTLGALKAGLFEIQDRLGIYVCGGKRESRKTPEEITAYGISRQFSFSSELIYASKMAAKVDSSLIQAGYQIYQHNFLFSKSGNWVVVQQGMNTENQTARRYHWLSSGLKQIEDKKDFIEEPHSGIASELRVRPLNLTAKKSKDNRVVSLGLVRETPKTFLKDLDLIQTKRAKNLTEMSLRNKEFYWHPVVEEKFDLKRLEKTILGAKEKSPKDFEGFLSLKGIGPKTIRALSLVSEIIYGARPSYEDPARYTFSVGGKDGTPYPVDRATYDKTLAIMEKGIKNSLISLREKNEAQQRLVRHF</sequence>
<comment type="caution">
    <text evidence="1">The sequence shown here is derived from an EMBL/GenBank/DDBJ whole genome shotgun (WGS) entry which is preliminary data.</text>
</comment>
<accession>A0A2H0WP79</accession>
<dbReference type="Pfam" id="PF05559">
    <property type="entry name" value="DUF763"/>
    <property type="match status" value="1"/>
</dbReference>
<organism evidence="1 2">
    <name type="scientific">Candidatus Tagabacteria bacterium CG09_land_8_20_14_0_10_41_14</name>
    <dbReference type="NCBI Taxonomy" id="1975021"/>
    <lineage>
        <taxon>Bacteria</taxon>
        <taxon>Candidatus Tagaibacteriota</taxon>
    </lineage>
</organism>
<name>A0A2H0WP79_9BACT</name>
<dbReference type="PANTHER" id="PTHR38597:SF1">
    <property type="entry name" value="BLL3834 PROTEIN"/>
    <property type="match status" value="1"/>
</dbReference>
<reference evidence="2" key="1">
    <citation type="submission" date="2017-09" db="EMBL/GenBank/DDBJ databases">
        <title>Depth-based differentiation of microbial function through sediment-hosted aquifers and enrichment of novel symbionts in the deep terrestrial subsurface.</title>
        <authorList>
            <person name="Probst A.J."/>
            <person name="Ladd B."/>
            <person name="Jarett J.K."/>
            <person name="Geller-Mcgrath D.E."/>
            <person name="Sieber C.M.K."/>
            <person name="Emerson J.B."/>
            <person name="Anantharaman K."/>
            <person name="Thomas B.C."/>
            <person name="Malmstrom R."/>
            <person name="Stieglmeier M."/>
            <person name="Klingl A."/>
            <person name="Woyke T."/>
            <person name="Ryan C.M."/>
            <person name="Banfield J.F."/>
        </authorList>
    </citation>
    <scope>NUCLEOTIDE SEQUENCE [LARGE SCALE GENOMIC DNA]</scope>
</reference>
<gene>
    <name evidence="1" type="ORF">COT67_00110</name>
</gene>
<dbReference type="AlphaFoldDB" id="A0A2H0WP79"/>
<dbReference type="Proteomes" id="UP000230353">
    <property type="component" value="Unassembled WGS sequence"/>
</dbReference>
<protein>
    <submittedName>
        <fullName evidence="1">DUF763 domain-containing protein</fullName>
    </submittedName>
</protein>
<evidence type="ECO:0000313" key="1">
    <source>
        <dbReference type="EMBL" id="PIS13729.1"/>
    </source>
</evidence>
<proteinExistence type="predicted"/>
<dbReference type="InterPro" id="IPR008482">
    <property type="entry name" value="DUF763"/>
</dbReference>
<evidence type="ECO:0000313" key="2">
    <source>
        <dbReference type="Proteomes" id="UP000230353"/>
    </source>
</evidence>
<dbReference type="EMBL" id="PEZL01000003">
    <property type="protein sequence ID" value="PIS13729.1"/>
    <property type="molecule type" value="Genomic_DNA"/>
</dbReference>